<evidence type="ECO:0000313" key="1">
    <source>
        <dbReference type="EMBL" id="MFD1882495.1"/>
    </source>
</evidence>
<name>A0ABW4R9Q9_9RHOB</name>
<gene>
    <name evidence="1" type="ORF">ACFSCT_12295</name>
</gene>
<keyword evidence="2" id="KW-1185">Reference proteome</keyword>
<accession>A0ABW4R9Q9</accession>
<reference evidence="2" key="1">
    <citation type="journal article" date="2019" name="Int. J. Syst. Evol. Microbiol.">
        <title>The Global Catalogue of Microorganisms (GCM) 10K type strain sequencing project: providing services to taxonomists for standard genome sequencing and annotation.</title>
        <authorList>
            <consortium name="The Broad Institute Genomics Platform"/>
            <consortium name="The Broad Institute Genome Sequencing Center for Infectious Disease"/>
            <person name="Wu L."/>
            <person name="Ma J."/>
        </authorList>
    </citation>
    <scope>NUCLEOTIDE SEQUENCE [LARGE SCALE GENOMIC DNA]</scope>
    <source>
        <strain evidence="2">CCUG 56029</strain>
    </source>
</reference>
<sequence>MRAKGWSPRLLVGTALSKDQFSFVLGELEYDDPFSAIITYDGNFPQPWSRIDVQREVVDLLYADEKDVLLALSNEGDVYTIRGGQVDWSKIPGAGVLSDDAEGYGATHTLLRRGETSFVFGAGRQIYERTGEAAWNVISADKSGSDGYQPESFGDAILLGDGDMLIEAVSLPAQPRAGNLLDHPDYRPDLTPERLVDLMDQMNAAGSGGPRRQFVYRFDGRTLDRVDVPEDIVIRDLYQDPNKNIWIVGVDGLILKGNTGGNFDRVDFHGDRETLISAVWFSDKLIVASDYSLHGFDGHIMTRIKPVLNDPFINRNTPTPNGLQVVDGIMFYFDYKHGVCRWDGEIWDWIDIPEALLERKFEGLR</sequence>
<dbReference type="RefSeq" id="WP_379143155.1">
    <property type="nucleotide sequence ID" value="NZ_JBHUEN010000037.1"/>
</dbReference>
<dbReference type="Proteomes" id="UP001597213">
    <property type="component" value="Unassembled WGS sequence"/>
</dbReference>
<comment type="caution">
    <text evidence="1">The sequence shown here is derived from an EMBL/GenBank/DDBJ whole genome shotgun (WGS) entry which is preliminary data.</text>
</comment>
<protein>
    <submittedName>
        <fullName evidence="1">Uncharacterized protein</fullName>
    </submittedName>
</protein>
<evidence type="ECO:0000313" key="2">
    <source>
        <dbReference type="Proteomes" id="UP001597213"/>
    </source>
</evidence>
<dbReference type="EMBL" id="JBHUEN010000037">
    <property type="protein sequence ID" value="MFD1882495.1"/>
    <property type="molecule type" value="Genomic_DNA"/>
</dbReference>
<proteinExistence type="predicted"/>
<organism evidence="1 2">
    <name type="scientific">Paracoccus pacificus</name>
    <dbReference type="NCBI Taxonomy" id="1463598"/>
    <lineage>
        <taxon>Bacteria</taxon>
        <taxon>Pseudomonadati</taxon>
        <taxon>Pseudomonadota</taxon>
        <taxon>Alphaproteobacteria</taxon>
        <taxon>Rhodobacterales</taxon>
        <taxon>Paracoccaceae</taxon>
        <taxon>Paracoccus</taxon>
    </lineage>
</organism>